<dbReference type="AlphaFoldDB" id="A0A1F7W8E4"/>
<evidence type="ECO:0000313" key="2">
    <source>
        <dbReference type="EMBL" id="OGL98364.1"/>
    </source>
</evidence>
<feature type="compositionally biased region" description="Basic and acidic residues" evidence="1">
    <location>
        <begin position="1"/>
        <end position="19"/>
    </location>
</feature>
<dbReference type="EMBL" id="MGFE01000020">
    <property type="protein sequence ID" value="OGL98364.1"/>
    <property type="molecule type" value="Genomic_DNA"/>
</dbReference>
<reference evidence="2 3" key="1">
    <citation type="journal article" date="2016" name="Nat. Commun.">
        <title>Thousands of microbial genomes shed light on interconnected biogeochemical processes in an aquifer system.</title>
        <authorList>
            <person name="Anantharaman K."/>
            <person name="Brown C.T."/>
            <person name="Hug L.A."/>
            <person name="Sharon I."/>
            <person name="Castelle C.J."/>
            <person name="Probst A.J."/>
            <person name="Thomas B.C."/>
            <person name="Singh A."/>
            <person name="Wilkins M.J."/>
            <person name="Karaoz U."/>
            <person name="Brodie E.L."/>
            <person name="Williams K.H."/>
            <person name="Hubbard S.S."/>
            <person name="Banfield J.F."/>
        </authorList>
    </citation>
    <scope>NUCLEOTIDE SEQUENCE [LARGE SCALE GENOMIC DNA]</scope>
</reference>
<proteinExistence type="predicted"/>
<sequence length="201" mass="23338">MSERKSGDAREFSVDEMRKLQGLPPETPEERAKREAKDEERDRVAADRAKQARELAETQRREKQDAKARLDRSVELALDAGDVTAFQREAVNIVRVFDNLSATRRNLLWKKMETMQMETLAGTPEEITAMNVLGEKIRRWKSEEKGRFEARARVFQISIDRTHVEEGFGLLDKKPENPDASNRRPRTFGENLFAIFGFWKK</sequence>
<accession>A0A1F7W8E4</accession>
<protein>
    <submittedName>
        <fullName evidence="2">Uncharacterized protein</fullName>
    </submittedName>
</protein>
<evidence type="ECO:0000313" key="3">
    <source>
        <dbReference type="Proteomes" id="UP000176501"/>
    </source>
</evidence>
<feature type="region of interest" description="Disordered" evidence="1">
    <location>
        <begin position="1"/>
        <end position="68"/>
    </location>
</feature>
<dbReference type="Proteomes" id="UP000176501">
    <property type="component" value="Unassembled WGS sequence"/>
</dbReference>
<comment type="caution">
    <text evidence="2">The sequence shown here is derived from an EMBL/GenBank/DDBJ whole genome shotgun (WGS) entry which is preliminary data.</text>
</comment>
<feature type="compositionally biased region" description="Basic and acidic residues" evidence="1">
    <location>
        <begin position="28"/>
        <end position="68"/>
    </location>
</feature>
<gene>
    <name evidence="2" type="ORF">A2304_01560</name>
</gene>
<organism evidence="2 3">
    <name type="scientific">Candidatus Uhrbacteria bacterium RIFOXYB2_FULL_57_15</name>
    <dbReference type="NCBI Taxonomy" id="1802422"/>
    <lineage>
        <taxon>Bacteria</taxon>
        <taxon>Candidatus Uhriibacteriota</taxon>
    </lineage>
</organism>
<name>A0A1F7W8E4_9BACT</name>
<evidence type="ECO:0000256" key="1">
    <source>
        <dbReference type="SAM" id="MobiDB-lite"/>
    </source>
</evidence>